<evidence type="ECO:0000313" key="14">
    <source>
        <dbReference type="Proteomes" id="UP000003531"/>
    </source>
</evidence>
<dbReference type="SUPFAM" id="SSF81665">
    <property type="entry name" value="Calcium ATPase, transmembrane domain M"/>
    <property type="match status" value="1"/>
</dbReference>
<dbReference type="NCBIfam" id="TIGR01512">
    <property type="entry name" value="ATPase-IB2_Cd"/>
    <property type="match status" value="1"/>
</dbReference>
<evidence type="ECO:0000256" key="2">
    <source>
        <dbReference type="ARBA" id="ARBA00006024"/>
    </source>
</evidence>
<keyword evidence="3" id="KW-0104">Cadmium</keyword>
<feature type="transmembrane region" description="Helical" evidence="11">
    <location>
        <begin position="247"/>
        <end position="266"/>
    </location>
</feature>
<dbReference type="HOGENOM" id="CLU_001771_6_3_9"/>
<dbReference type="NCBIfam" id="TIGR01525">
    <property type="entry name" value="ATPase-IB_hvy"/>
    <property type="match status" value="1"/>
</dbReference>
<evidence type="ECO:0000256" key="4">
    <source>
        <dbReference type="ARBA" id="ARBA00022692"/>
    </source>
</evidence>
<dbReference type="InterPro" id="IPR023299">
    <property type="entry name" value="ATPase_P-typ_cyto_dom_N"/>
</dbReference>
<dbReference type="PANTHER" id="PTHR48085">
    <property type="entry name" value="CADMIUM/ZINC-TRANSPORTING ATPASE HMA2-RELATED"/>
    <property type="match status" value="1"/>
</dbReference>
<dbReference type="SUPFAM" id="SSF81653">
    <property type="entry name" value="Calcium ATPase, transduction domain A"/>
    <property type="match status" value="1"/>
</dbReference>
<comment type="caution">
    <text evidence="13">The sequence shown here is derived from an EMBL/GenBank/DDBJ whole genome shotgun (WGS) entry which is preliminary data.</text>
</comment>
<dbReference type="PROSITE" id="PS00154">
    <property type="entry name" value="ATPASE_E1_E2"/>
    <property type="match status" value="1"/>
</dbReference>
<dbReference type="InterPro" id="IPR008250">
    <property type="entry name" value="ATPase_P-typ_transduc_dom_A_sf"/>
</dbReference>
<dbReference type="GO" id="GO:0005886">
    <property type="term" value="C:plasma membrane"/>
    <property type="evidence" value="ECO:0007669"/>
    <property type="project" value="UniProtKB-SubCell"/>
</dbReference>
<gene>
    <name evidence="13" type="primary">cadA</name>
    <name evidence="13" type="ORF">HMPREF0545_1946</name>
</gene>
<proteinExistence type="inferred from homology"/>
<feature type="transmembrane region" description="Helical" evidence="11">
    <location>
        <begin position="26"/>
        <end position="42"/>
    </location>
</feature>
<dbReference type="Proteomes" id="UP000003531">
    <property type="component" value="Unassembled WGS sequence"/>
</dbReference>
<feature type="transmembrane region" description="Helical" evidence="11">
    <location>
        <begin position="272"/>
        <end position="293"/>
    </location>
</feature>
<evidence type="ECO:0000256" key="3">
    <source>
        <dbReference type="ARBA" id="ARBA00022539"/>
    </source>
</evidence>
<dbReference type="InterPro" id="IPR059000">
    <property type="entry name" value="ATPase_P-type_domA"/>
</dbReference>
<organism evidence="13 14">
    <name type="scientific">Ligilactobacillus salivarius DSM 20555 = ATCC 11741</name>
    <dbReference type="NCBI Taxonomy" id="1423799"/>
    <lineage>
        <taxon>Bacteria</taxon>
        <taxon>Bacillati</taxon>
        <taxon>Bacillota</taxon>
        <taxon>Bacilli</taxon>
        <taxon>Lactobacillales</taxon>
        <taxon>Lactobacillaceae</taxon>
        <taxon>Ligilactobacillus</taxon>
    </lineage>
</organism>
<evidence type="ECO:0000256" key="8">
    <source>
        <dbReference type="ARBA" id="ARBA00023136"/>
    </source>
</evidence>
<protein>
    <recommendedName>
        <fullName evidence="9">Cd(2+)-exporting ATPase</fullName>
        <ecNumber evidence="9">7.2.2.21</ecNumber>
    </recommendedName>
</protein>
<keyword evidence="13" id="KW-0378">Hydrolase</keyword>
<feature type="transmembrane region" description="Helical" evidence="11">
    <location>
        <begin position="572"/>
        <end position="595"/>
    </location>
</feature>
<dbReference type="CDD" id="cd07544">
    <property type="entry name" value="P-type_ATPase_HM"/>
    <property type="match status" value="1"/>
</dbReference>
<dbReference type="GO" id="GO:0005524">
    <property type="term" value="F:ATP binding"/>
    <property type="evidence" value="ECO:0007669"/>
    <property type="project" value="UniProtKB-UniRule"/>
</dbReference>
<keyword evidence="11" id="KW-0067">ATP-binding</keyword>
<keyword evidence="5 11" id="KW-0479">Metal-binding</keyword>
<comment type="subcellular location">
    <subcellularLocation>
        <location evidence="11">Cell membrane</location>
    </subcellularLocation>
    <subcellularLocation>
        <location evidence="1">Membrane</location>
        <topology evidence="1">Multi-pass membrane protein</topology>
    </subcellularLocation>
</comment>
<dbReference type="SFLD" id="SFLDS00003">
    <property type="entry name" value="Haloacid_Dehalogenase"/>
    <property type="match status" value="1"/>
</dbReference>
<dbReference type="InterPro" id="IPR044492">
    <property type="entry name" value="P_typ_ATPase_HD_dom"/>
</dbReference>
<dbReference type="SFLD" id="SFLDG00002">
    <property type="entry name" value="C1.7:_P-type_atpase_like"/>
    <property type="match status" value="1"/>
</dbReference>
<dbReference type="InterPro" id="IPR036412">
    <property type="entry name" value="HAD-like_sf"/>
</dbReference>
<dbReference type="Gene3D" id="2.70.150.10">
    <property type="entry name" value="Calcium-transporting ATPase, cytoplasmic transduction domain A"/>
    <property type="match status" value="1"/>
</dbReference>
<accession>C2EJX4</accession>
<keyword evidence="11" id="KW-1003">Cell membrane</keyword>
<dbReference type="SFLD" id="SFLDF00027">
    <property type="entry name" value="p-type_atpase"/>
    <property type="match status" value="1"/>
</dbReference>
<name>C2EJX4_9LACO</name>
<evidence type="ECO:0000256" key="11">
    <source>
        <dbReference type="RuleBase" id="RU362081"/>
    </source>
</evidence>
<evidence type="ECO:0000256" key="5">
    <source>
        <dbReference type="ARBA" id="ARBA00022723"/>
    </source>
</evidence>
<evidence type="ECO:0000259" key="12">
    <source>
        <dbReference type="Pfam" id="PF00122"/>
    </source>
</evidence>
<keyword evidence="8 11" id="KW-0472">Membrane</keyword>
<dbReference type="InterPro" id="IPR023214">
    <property type="entry name" value="HAD_sf"/>
</dbReference>
<dbReference type="Gene3D" id="3.40.50.1000">
    <property type="entry name" value="HAD superfamily/HAD-like"/>
    <property type="match status" value="1"/>
</dbReference>
<dbReference type="SUPFAM" id="SSF56784">
    <property type="entry name" value="HAD-like"/>
    <property type="match status" value="1"/>
</dbReference>
<evidence type="ECO:0000256" key="10">
    <source>
        <dbReference type="ARBA" id="ARBA00049338"/>
    </source>
</evidence>
<evidence type="ECO:0000313" key="13">
    <source>
        <dbReference type="EMBL" id="EEJ73161.1"/>
    </source>
</evidence>
<dbReference type="GO" id="GO:0008551">
    <property type="term" value="F:P-type cadmium transporter activity"/>
    <property type="evidence" value="ECO:0007669"/>
    <property type="project" value="UniProtKB-EC"/>
</dbReference>
<dbReference type="Gene3D" id="3.40.1110.10">
    <property type="entry name" value="Calcium-transporting ATPase, cytoplasmic domain N"/>
    <property type="match status" value="1"/>
</dbReference>
<dbReference type="PRINTS" id="PR00120">
    <property type="entry name" value="HATPASE"/>
</dbReference>
<dbReference type="InterPro" id="IPR027256">
    <property type="entry name" value="P-typ_ATPase_IB"/>
</dbReference>
<dbReference type="Pfam" id="PF00122">
    <property type="entry name" value="E1-E2_ATPase"/>
    <property type="match status" value="1"/>
</dbReference>
<feature type="domain" description="P-type ATPase A" evidence="12">
    <location>
        <begin position="131"/>
        <end position="231"/>
    </location>
</feature>
<dbReference type="InterPro" id="IPR023298">
    <property type="entry name" value="ATPase_P-typ_TM_dom_sf"/>
</dbReference>
<evidence type="ECO:0000256" key="9">
    <source>
        <dbReference type="ARBA" id="ARBA00039103"/>
    </source>
</evidence>
<dbReference type="AlphaFoldDB" id="C2EJX4"/>
<dbReference type="PANTHER" id="PTHR48085:SF5">
    <property type="entry name" value="CADMIUM_ZINC-TRANSPORTING ATPASE HMA4-RELATED"/>
    <property type="match status" value="1"/>
</dbReference>
<comment type="similarity">
    <text evidence="2 11">Belongs to the cation transport ATPase (P-type) (TC 3.A.3) family. Type IB subfamily.</text>
</comment>
<dbReference type="PATRIC" id="fig|1423799.3.peg.614"/>
<dbReference type="GO" id="GO:0016887">
    <property type="term" value="F:ATP hydrolysis activity"/>
    <property type="evidence" value="ECO:0007669"/>
    <property type="project" value="InterPro"/>
</dbReference>
<evidence type="ECO:0000256" key="7">
    <source>
        <dbReference type="ARBA" id="ARBA00022989"/>
    </source>
</evidence>
<evidence type="ECO:0000256" key="6">
    <source>
        <dbReference type="ARBA" id="ARBA00022967"/>
    </source>
</evidence>
<dbReference type="Pfam" id="PF00702">
    <property type="entry name" value="Hydrolase"/>
    <property type="match status" value="1"/>
</dbReference>
<dbReference type="EMBL" id="ACGT01000045">
    <property type="protein sequence ID" value="EEJ73161.1"/>
    <property type="molecule type" value="Genomic_DNA"/>
</dbReference>
<reference evidence="13 14" key="1">
    <citation type="submission" date="2009-01" db="EMBL/GenBank/DDBJ databases">
        <authorList>
            <person name="Qin X."/>
            <person name="Bachman B."/>
            <person name="Battles P."/>
            <person name="Bell A."/>
            <person name="Bess C."/>
            <person name="Bickham C."/>
            <person name="Chaboub L."/>
            <person name="Chen D."/>
            <person name="Coyle M."/>
            <person name="Deiros D.R."/>
            <person name="Dinh H."/>
            <person name="Forbes L."/>
            <person name="Fowler G."/>
            <person name="Francisco L."/>
            <person name="Fu Q."/>
            <person name="Gubbala S."/>
            <person name="Hale W."/>
            <person name="Han Y."/>
            <person name="Hemphill L."/>
            <person name="Highlander S.K."/>
            <person name="Hirani K."/>
            <person name="Hogues M."/>
            <person name="Jackson L."/>
            <person name="Jakkamsetti A."/>
            <person name="Javaid M."/>
            <person name="Jiang H."/>
            <person name="Korchina V."/>
            <person name="Kovar C."/>
            <person name="Lara F."/>
            <person name="Lee S."/>
            <person name="Mata R."/>
            <person name="Mathew T."/>
            <person name="Moen C."/>
            <person name="Morales K."/>
            <person name="Munidasa M."/>
            <person name="Nazareth L."/>
            <person name="Ngo R."/>
            <person name="Nguyen L."/>
            <person name="Okwuonu G."/>
            <person name="Ongeri F."/>
            <person name="Patil S."/>
            <person name="Petrosino J."/>
            <person name="Pham C."/>
            <person name="Pham P."/>
            <person name="Pu L.-L."/>
            <person name="Puazo M."/>
            <person name="Raj R."/>
            <person name="Reid J."/>
            <person name="Rouhana J."/>
            <person name="Saada N."/>
            <person name="Shang Y."/>
            <person name="Simmons D."/>
            <person name="Thornton R."/>
            <person name="Warren J."/>
            <person name="Weissenberger G."/>
            <person name="Zhang J."/>
            <person name="Zhang L."/>
            <person name="Zhou C."/>
            <person name="Zhu D."/>
            <person name="Muzny D."/>
            <person name="Worley K."/>
            <person name="Gibbs R."/>
        </authorList>
    </citation>
    <scope>NUCLEOTIDE SEQUENCE [LARGE SCALE GENOMIC DNA]</scope>
    <source>
        <strain evidence="13 14">ATCC 11741</strain>
    </source>
</reference>
<sequence>MFINKTYFFLDMGGFIMSRLSHKQKLYIIVGIAAVAVVLQYLLHLKLYAQILVTLVGAIIALSMFKEMVHTLRSGKYGVDLLAILAVVATLSVGEYWASMVILIMLTGGDTLEDYASHKANTELKALLDNSPQIAHKIMDDGDIDDVSVNDVKVGDKIVVKPGEIVPVDSFIIKGSGLFDESSLTGESKPVEKNLRDNVMSGSLNGDNSVTLQVSKLAKDSQYQQLVKLVKEAESTPAHFVRMADRYAVPFTLAAILISLAAWFFSGDPHRLAEVLVVASPCPLILAAPVAMVSGMSRASRNGIVVKTGDVLEKLATAKTGAFDKTGTITSGQLTVQDVVTTSSMKVEELLQLAASAEQESSHILARSLVAYTDNQNIDLAPVSSLEEKTGKGIEATINHKNVKVGKLKFVAPNSEMKPLATTTIYVSVDDELCGYVTFTDHVRPEAKETMNTLKALGVKKLMMLTGDQEKIAQRVAKEVGIDEVKADLLPQDKITALQNIPKSGHPTFMVGDGVNDAPSLATVDVGIAMGAHGSTAASESADVVILKDDLSRVSKAVTISRDTIKVARQSVLLGIAICTALMLIASTGIIPAFIGAMFQEVVDTVSILWALKARYSHEQ</sequence>
<dbReference type="NCBIfam" id="TIGR01494">
    <property type="entry name" value="ATPase_P-type"/>
    <property type="match status" value="1"/>
</dbReference>
<keyword evidence="4 11" id="KW-0812">Transmembrane</keyword>
<dbReference type="InterPro" id="IPR018303">
    <property type="entry name" value="ATPase_P-typ_P_site"/>
</dbReference>
<dbReference type="InterPro" id="IPR001757">
    <property type="entry name" value="P_typ_ATPase"/>
</dbReference>
<evidence type="ECO:0000256" key="1">
    <source>
        <dbReference type="ARBA" id="ARBA00004141"/>
    </source>
</evidence>
<dbReference type="PRINTS" id="PR00119">
    <property type="entry name" value="CATATPASE"/>
</dbReference>
<feature type="transmembrane region" description="Helical" evidence="11">
    <location>
        <begin position="48"/>
        <end position="65"/>
    </location>
</feature>
<keyword evidence="7 11" id="KW-1133">Transmembrane helix</keyword>
<dbReference type="InterPro" id="IPR051014">
    <property type="entry name" value="Cation_Transport_ATPase_IB"/>
</dbReference>
<comment type="catalytic activity">
    <reaction evidence="10">
        <text>Cd(2+)(in) + ATP + H2O = Cd(2+)(out) + ADP + phosphate + H(+)</text>
        <dbReference type="Rhea" id="RHEA:12132"/>
        <dbReference type="ChEBI" id="CHEBI:15377"/>
        <dbReference type="ChEBI" id="CHEBI:15378"/>
        <dbReference type="ChEBI" id="CHEBI:30616"/>
        <dbReference type="ChEBI" id="CHEBI:43474"/>
        <dbReference type="ChEBI" id="CHEBI:48775"/>
        <dbReference type="ChEBI" id="CHEBI:456216"/>
        <dbReference type="EC" id="7.2.2.21"/>
    </reaction>
</comment>
<dbReference type="EC" id="7.2.2.21" evidence="9"/>
<keyword evidence="11" id="KW-0547">Nucleotide-binding</keyword>
<dbReference type="GO" id="GO:0046872">
    <property type="term" value="F:metal ion binding"/>
    <property type="evidence" value="ECO:0007669"/>
    <property type="project" value="UniProtKB-KW"/>
</dbReference>
<keyword evidence="6" id="KW-1278">Translocase</keyword>